<dbReference type="EMBL" id="REFW01000001">
    <property type="protein sequence ID" value="RMB62431.1"/>
    <property type="molecule type" value="Genomic_DNA"/>
</dbReference>
<dbReference type="OrthoDB" id="3237158at2"/>
<dbReference type="GO" id="GO:0140359">
    <property type="term" value="F:ABC-type transporter activity"/>
    <property type="evidence" value="ECO:0007669"/>
    <property type="project" value="InterPro"/>
</dbReference>
<evidence type="ECO:0000313" key="10">
    <source>
        <dbReference type="EMBL" id="RMB62431.1"/>
    </source>
</evidence>
<dbReference type="GO" id="GO:0005886">
    <property type="term" value="C:plasma membrane"/>
    <property type="evidence" value="ECO:0007669"/>
    <property type="project" value="UniProtKB-SubCell"/>
</dbReference>
<comment type="caution">
    <text evidence="10">The sequence shown here is derived from an EMBL/GenBank/DDBJ whole genome shotgun (WGS) entry which is preliminary data.</text>
</comment>
<dbReference type="InterPro" id="IPR014223">
    <property type="entry name" value="ABC_CydC/D"/>
</dbReference>
<comment type="subcellular location">
    <subcellularLocation>
        <location evidence="1">Cell membrane</location>
        <topology evidence="1">Multi-pass membrane protein</topology>
    </subcellularLocation>
</comment>
<dbReference type="Gene3D" id="1.20.1560.10">
    <property type="entry name" value="ABC transporter type 1, transmembrane domain"/>
    <property type="match status" value="1"/>
</dbReference>
<sequence length="530" mass="55592">MSRRTDPRDPTLRLVTELLSAVPHGKRRFSLAVLLASMASGASVALLGLAAWLISRAAEMPPVLFLQSAAVGVRFFGISRGVFRYVERLVGHDVALRMQSALRIRVYDKLAATTLIGRRRGDLLTRVVADVSAIQDLVVRVIIPALAASLVIVGTTAMLARFAPAAALVLLVTAVLAGVVLPLLAQRASRAADLAALPTRGALADGVRELSRTTGDLVAYGAQDRVLVDLLAIDDTLRRQEARAAWVRGIATAAQVVAAGVAVVAALAIGGPAVVSGDLHPRLLAVIVLTPLALHEVFGAFAAAAQTWTRSRAALARIADVLDADPVGTGDVTSSEDPAPGLEFDGVSVGWPGSVVIQQGLDFRVDPGERVALVGPSGVGKTTVAATAMGLIPPLAGTLRRANRVGYLAQDAHIFTTTVAENVRIGNRDATDEQVAAALHGAGLHLSPDRCIGEAGTTLSGGERRRLALARVLADERELLILDEPTEHLDTATARALMHDVWRAGEGRAVLVITHDPELVAQCDRVVRLS</sequence>
<dbReference type="PROSITE" id="PS50929">
    <property type="entry name" value="ABC_TM1F"/>
    <property type="match status" value="1"/>
</dbReference>
<evidence type="ECO:0000313" key="11">
    <source>
        <dbReference type="Proteomes" id="UP000275256"/>
    </source>
</evidence>
<gene>
    <name evidence="10" type="primary">cydC</name>
    <name evidence="10" type="ORF">EAX62_03310</name>
</gene>
<keyword evidence="4" id="KW-0067">ATP-binding</keyword>
<dbReference type="GO" id="GO:0016887">
    <property type="term" value="F:ATP hydrolysis activity"/>
    <property type="evidence" value="ECO:0007669"/>
    <property type="project" value="InterPro"/>
</dbReference>
<dbReference type="Pfam" id="PF00005">
    <property type="entry name" value="ABC_tran"/>
    <property type="match status" value="1"/>
</dbReference>
<dbReference type="GO" id="GO:0034775">
    <property type="term" value="P:glutathione transmembrane transport"/>
    <property type="evidence" value="ECO:0007669"/>
    <property type="project" value="InterPro"/>
</dbReference>
<evidence type="ECO:0000256" key="4">
    <source>
        <dbReference type="ARBA" id="ARBA00022840"/>
    </source>
</evidence>
<evidence type="ECO:0000259" key="8">
    <source>
        <dbReference type="PROSITE" id="PS50893"/>
    </source>
</evidence>
<evidence type="ECO:0000256" key="2">
    <source>
        <dbReference type="ARBA" id="ARBA00022692"/>
    </source>
</evidence>
<dbReference type="InterPro" id="IPR011527">
    <property type="entry name" value="ABC1_TM_dom"/>
</dbReference>
<feature type="transmembrane region" description="Helical" evidence="7">
    <location>
        <begin position="165"/>
        <end position="185"/>
    </location>
</feature>
<accession>A0A3M0GBK5</accession>
<dbReference type="CDD" id="cd03228">
    <property type="entry name" value="ABCC_MRP_Like"/>
    <property type="match status" value="1"/>
</dbReference>
<evidence type="ECO:0000256" key="6">
    <source>
        <dbReference type="ARBA" id="ARBA00023136"/>
    </source>
</evidence>
<dbReference type="InterPro" id="IPR003593">
    <property type="entry name" value="AAA+_ATPase"/>
</dbReference>
<dbReference type="SMART" id="SM00382">
    <property type="entry name" value="AAA"/>
    <property type="match status" value="1"/>
</dbReference>
<dbReference type="InterPro" id="IPR003439">
    <property type="entry name" value="ABC_transporter-like_ATP-bd"/>
</dbReference>
<protein>
    <submittedName>
        <fullName evidence="10">Thiol reductant ABC exporter subunit CydC</fullName>
    </submittedName>
</protein>
<evidence type="ECO:0000256" key="1">
    <source>
        <dbReference type="ARBA" id="ARBA00004651"/>
    </source>
</evidence>
<dbReference type="PROSITE" id="PS00211">
    <property type="entry name" value="ABC_TRANSPORTER_1"/>
    <property type="match status" value="1"/>
</dbReference>
<dbReference type="GO" id="GO:0045454">
    <property type="term" value="P:cell redox homeostasis"/>
    <property type="evidence" value="ECO:0007669"/>
    <property type="project" value="InterPro"/>
</dbReference>
<dbReference type="GO" id="GO:0005524">
    <property type="term" value="F:ATP binding"/>
    <property type="evidence" value="ECO:0007669"/>
    <property type="project" value="UniProtKB-KW"/>
</dbReference>
<dbReference type="AlphaFoldDB" id="A0A3M0GBK5"/>
<dbReference type="NCBIfam" id="TIGR02868">
    <property type="entry name" value="CydC"/>
    <property type="match status" value="1"/>
</dbReference>
<dbReference type="GO" id="GO:0034040">
    <property type="term" value="F:ATPase-coupled lipid transmembrane transporter activity"/>
    <property type="evidence" value="ECO:0007669"/>
    <property type="project" value="TreeGrafter"/>
</dbReference>
<feature type="transmembrane region" description="Helical" evidence="7">
    <location>
        <begin position="29"/>
        <end position="54"/>
    </location>
</feature>
<feature type="domain" description="ABC transporter" evidence="8">
    <location>
        <begin position="342"/>
        <end position="530"/>
    </location>
</feature>
<feature type="transmembrane region" description="Helical" evidence="7">
    <location>
        <begin position="283"/>
        <end position="305"/>
    </location>
</feature>
<feature type="transmembrane region" description="Helical" evidence="7">
    <location>
        <begin position="60"/>
        <end position="78"/>
    </location>
</feature>
<keyword evidence="5 7" id="KW-1133">Transmembrane helix</keyword>
<dbReference type="Proteomes" id="UP000275256">
    <property type="component" value="Unassembled WGS sequence"/>
</dbReference>
<evidence type="ECO:0000259" key="9">
    <source>
        <dbReference type="PROSITE" id="PS50929"/>
    </source>
</evidence>
<organism evidence="10 11">
    <name type="scientific">Tessaracoccus antarcticus</name>
    <dbReference type="NCBI Taxonomy" id="2479848"/>
    <lineage>
        <taxon>Bacteria</taxon>
        <taxon>Bacillati</taxon>
        <taxon>Actinomycetota</taxon>
        <taxon>Actinomycetes</taxon>
        <taxon>Propionibacteriales</taxon>
        <taxon>Propionibacteriaceae</taxon>
        <taxon>Tessaracoccus</taxon>
    </lineage>
</organism>
<dbReference type="PANTHER" id="PTHR24221:SF654">
    <property type="entry name" value="ATP-BINDING CASSETTE SUB-FAMILY B MEMBER 6"/>
    <property type="match status" value="1"/>
</dbReference>
<evidence type="ECO:0000256" key="5">
    <source>
        <dbReference type="ARBA" id="ARBA00022989"/>
    </source>
</evidence>
<keyword evidence="6 7" id="KW-0472">Membrane</keyword>
<keyword evidence="3" id="KW-0547">Nucleotide-binding</keyword>
<name>A0A3M0GBK5_9ACTN</name>
<dbReference type="InterPro" id="IPR017871">
    <property type="entry name" value="ABC_transporter-like_CS"/>
</dbReference>
<feature type="transmembrane region" description="Helical" evidence="7">
    <location>
        <begin position="137"/>
        <end position="159"/>
    </location>
</feature>
<evidence type="ECO:0000256" key="7">
    <source>
        <dbReference type="SAM" id="Phobius"/>
    </source>
</evidence>
<reference evidence="10 11" key="1">
    <citation type="submission" date="2018-10" db="EMBL/GenBank/DDBJ databases">
        <title>Tessaracoccus antarcticuss sp. nov., isolated from sediment.</title>
        <authorList>
            <person name="Zhou L.Y."/>
            <person name="Du Z.J."/>
        </authorList>
    </citation>
    <scope>NUCLEOTIDE SEQUENCE [LARGE SCALE GENOMIC DNA]</scope>
    <source>
        <strain evidence="10 11">JDX10</strain>
    </source>
</reference>
<dbReference type="Gene3D" id="3.40.50.300">
    <property type="entry name" value="P-loop containing nucleotide triphosphate hydrolases"/>
    <property type="match status" value="1"/>
</dbReference>
<feature type="transmembrane region" description="Helical" evidence="7">
    <location>
        <begin position="245"/>
        <end position="271"/>
    </location>
</feature>
<dbReference type="InterPro" id="IPR027417">
    <property type="entry name" value="P-loop_NTPase"/>
</dbReference>
<dbReference type="InterPro" id="IPR039421">
    <property type="entry name" value="Type_1_exporter"/>
</dbReference>
<dbReference type="SUPFAM" id="SSF52540">
    <property type="entry name" value="P-loop containing nucleoside triphosphate hydrolases"/>
    <property type="match status" value="1"/>
</dbReference>
<dbReference type="InterPro" id="IPR036640">
    <property type="entry name" value="ABC1_TM_sf"/>
</dbReference>
<evidence type="ECO:0000256" key="3">
    <source>
        <dbReference type="ARBA" id="ARBA00022741"/>
    </source>
</evidence>
<dbReference type="PANTHER" id="PTHR24221">
    <property type="entry name" value="ATP-BINDING CASSETTE SUB-FAMILY B"/>
    <property type="match status" value="1"/>
</dbReference>
<feature type="domain" description="ABC transmembrane type-1" evidence="9">
    <location>
        <begin position="31"/>
        <end position="310"/>
    </location>
</feature>
<dbReference type="Pfam" id="PF00664">
    <property type="entry name" value="ABC_membrane"/>
    <property type="match status" value="1"/>
</dbReference>
<proteinExistence type="predicted"/>
<dbReference type="PROSITE" id="PS50893">
    <property type="entry name" value="ABC_TRANSPORTER_2"/>
    <property type="match status" value="1"/>
</dbReference>
<dbReference type="SUPFAM" id="SSF90123">
    <property type="entry name" value="ABC transporter transmembrane region"/>
    <property type="match status" value="1"/>
</dbReference>
<keyword evidence="2 7" id="KW-0812">Transmembrane</keyword>
<keyword evidence="11" id="KW-1185">Reference proteome</keyword>
<dbReference type="RefSeq" id="WP_121900981.1">
    <property type="nucleotide sequence ID" value="NZ_REFW01000001.1"/>
</dbReference>